<feature type="binding site" evidence="10">
    <location>
        <position position="935"/>
    </location>
    <ligand>
        <name>Mg(2+)</name>
        <dbReference type="ChEBI" id="CHEBI:18420"/>
    </ligand>
</feature>
<dbReference type="GO" id="GO:0003924">
    <property type="term" value="F:GTPase activity"/>
    <property type="evidence" value="ECO:0007669"/>
    <property type="project" value="InterPro"/>
</dbReference>
<evidence type="ECO:0000256" key="11">
    <source>
        <dbReference type="SAM" id="MobiDB-lite"/>
    </source>
</evidence>
<sequence length="1105" mass="127332">MLVRKNTLKHLKYEYSDQIKLQLSNYQTFKTENKNKSACNDTAKQNTGNHRSGKDSLYYGPVPKYRALPTRIRKKINNSQIERANEHLMINECLEQLGNDDKEAVRNSLNTRRKKVLTFYNPGSFASKSSLRVNVLHATQSINFDRDRIRKANTNIEHVAFENINSENLDNSHIATPKILRKKLLDLKKVLEQKETQENIAAYKIPNREKYAHLEKDPLTTVIIEPRMEDNDNSKLNFLGLKMKQLKQLIQPLEEFSAINLGEEDVKSNPLSSELSNDNNSNRGSTLMSQEVPIGSQLLKTFFQRSKVAPTKVEHRRIKIISSVDIPPLDHHNHKEFLTSQTHFTHSKQRPNRTNGMPLMAFHLLISNFQMKTAPLPSHGVRDMGCFNFKARYRNFRINQDIKAHKSNFSREIRVLLTGPGESGKTTLLKQLQIVYLGGFSTEERMRFRKNVYTNIFEAVQQLCRSVYEFVKIGAANVDEETKIHINKIMKVNLYEPVKSISNEQLISIKYIWNLLSENINTLRRTTYILDSAEYFLGDVDRLIQPTYVPTVEDIIRCRTKTTGISSVSFYDGGFNFKVFDVGGQVTERKKWIHVMDDITSVIFLVAINEYDQVMAEDSSVNRINDALRLFGSLVNSLRLLNCSFILFFNKIDLLTEDKLTVVPLSKYFTDYVGDNTIDSVVKYFKKRFMAENKYQLPIFFHTTCATDTNKVKKVFDSTRDFISAKSLGSFWTLLLCVLFFLTLSFVAKGLMGNLCSLSAELAEQRRINNLIDKQILDEETNKDKIIKILLLGSGESGKSTIVKQMKIIHQDGYSNEELLAFRPDIFRNLTESLKQTAVTLKNINAEFDDELGKKYVEDASMLNYDLNCLVLPPEIKEMVSYLWNELGVKDIFDQLMRVAYFIDSSAYFFDNVERIADPNYVPSTQDILKARIKTTGIAEIRFRMGLVDIHMFDVGGQRSERKKWIHCFENVTSVIYIVSLSEYDQTLIEDSTQNRLIESLVLFESIVNSRWFQNSSIVLFLNKMDIFEKKIQVSPINKYFPEYQGTTFDEGVEFIKEKFLALNTSNLMIYPHLTCATDTKQIEHIFAAVQDTILSKALKETGIL</sequence>
<evidence type="ECO:0000313" key="13">
    <source>
        <dbReference type="Proteomes" id="UP000030755"/>
    </source>
</evidence>
<keyword evidence="1" id="KW-0519">Myristate</keyword>
<evidence type="ECO:0000256" key="9">
    <source>
        <dbReference type="PIRSR" id="PIRSR601019-1"/>
    </source>
</evidence>
<keyword evidence="8" id="KW-0449">Lipoprotein</keyword>
<dbReference type="SMART" id="SM00275">
    <property type="entry name" value="G_alpha"/>
    <property type="match status" value="2"/>
</dbReference>
<keyword evidence="6" id="KW-0564">Palmitate</keyword>
<dbReference type="PRINTS" id="PR01241">
    <property type="entry name" value="GPROTEINAFNG"/>
</dbReference>
<keyword evidence="7" id="KW-0807">Transducer</keyword>
<dbReference type="CDD" id="cd00066">
    <property type="entry name" value="G-alpha"/>
    <property type="match status" value="2"/>
</dbReference>
<dbReference type="InterPro" id="IPR002975">
    <property type="entry name" value="Fungi_Gprotein_alpha"/>
</dbReference>
<feature type="binding site" evidence="9">
    <location>
        <position position="1077"/>
    </location>
    <ligand>
        <name>GTP</name>
        <dbReference type="ChEBI" id="CHEBI:37565"/>
    </ligand>
</feature>
<feature type="compositionally biased region" description="Low complexity" evidence="11">
    <location>
        <begin position="268"/>
        <end position="282"/>
    </location>
</feature>
<dbReference type="GO" id="GO:0001664">
    <property type="term" value="F:G protein-coupled receptor binding"/>
    <property type="evidence" value="ECO:0007669"/>
    <property type="project" value="InterPro"/>
</dbReference>
<dbReference type="InterPro" id="IPR027417">
    <property type="entry name" value="P-loop_NTPase"/>
</dbReference>
<name>A0A075APT9_ROZAC</name>
<keyword evidence="4 10" id="KW-0460">Magnesium</keyword>
<dbReference type="PANTHER" id="PTHR10218">
    <property type="entry name" value="GTP-BINDING PROTEIN ALPHA SUBUNIT"/>
    <property type="match status" value="1"/>
</dbReference>
<dbReference type="GO" id="GO:0005737">
    <property type="term" value="C:cytoplasm"/>
    <property type="evidence" value="ECO:0007669"/>
    <property type="project" value="TreeGrafter"/>
</dbReference>
<dbReference type="GO" id="GO:0005834">
    <property type="term" value="C:heterotrimeric G-protein complex"/>
    <property type="evidence" value="ECO:0007669"/>
    <property type="project" value="InterPro"/>
</dbReference>
<keyword evidence="3 9" id="KW-0547">Nucleotide-binding</keyword>
<dbReference type="SUPFAM" id="SSF47895">
    <property type="entry name" value="Transducin (alpha subunit), insertion domain"/>
    <property type="match status" value="2"/>
</dbReference>
<feature type="binding site" evidence="10">
    <location>
        <position position="800"/>
    </location>
    <ligand>
        <name>Mg(2+)</name>
        <dbReference type="ChEBI" id="CHEBI:18420"/>
    </ligand>
</feature>
<feature type="binding site" evidence="9">
    <location>
        <begin position="796"/>
        <end position="801"/>
    </location>
    <ligand>
        <name>GTP</name>
        <dbReference type="ChEBI" id="CHEBI:37565"/>
    </ligand>
</feature>
<dbReference type="FunFam" id="3.40.50.300:FF:000720">
    <property type="entry name" value="Guanine nucleotide-binding protein G(k) subunit alpha"/>
    <property type="match status" value="1"/>
</dbReference>
<gene>
    <name evidence="12" type="ORF">O9G_004960</name>
</gene>
<reference evidence="12 13" key="1">
    <citation type="journal article" date="2013" name="Curr. Biol.">
        <title>Shared signatures of parasitism and phylogenomics unite Cryptomycota and microsporidia.</title>
        <authorList>
            <person name="James T.Y."/>
            <person name="Pelin A."/>
            <person name="Bonen L."/>
            <person name="Ahrendt S."/>
            <person name="Sain D."/>
            <person name="Corradi N."/>
            <person name="Stajich J.E."/>
        </authorList>
    </citation>
    <scope>NUCLEOTIDE SEQUENCE [LARGE SCALE GENOMIC DNA]</scope>
    <source>
        <strain evidence="12 13">CSF55</strain>
    </source>
</reference>
<evidence type="ECO:0000256" key="5">
    <source>
        <dbReference type="ARBA" id="ARBA00023134"/>
    </source>
</evidence>
<evidence type="ECO:0000256" key="1">
    <source>
        <dbReference type="ARBA" id="ARBA00022707"/>
    </source>
</evidence>
<feature type="binding site" evidence="9">
    <location>
        <begin position="954"/>
        <end position="958"/>
    </location>
    <ligand>
        <name>GTP</name>
        <dbReference type="ChEBI" id="CHEBI:37565"/>
    </ligand>
</feature>
<dbReference type="GO" id="GO:0007189">
    <property type="term" value="P:adenylate cyclase-activating G protein-coupled receptor signaling pathway"/>
    <property type="evidence" value="ECO:0007669"/>
    <property type="project" value="TreeGrafter"/>
</dbReference>
<dbReference type="Pfam" id="PF00503">
    <property type="entry name" value="G-alpha"/>
    <property type="match status" value="2"/>
</dbReference>
<proteinExistence type="predicted"/>
<dbReference type="PANTHER" id="PTHR10218:SF369">
    <property type="entry name" value="GUANINE NUCLEOTIDE-BINDING PROTEIN ALPHA-2 SUBUNIT"/>
    <property type="match status" value="1"/>
</dbReference>
<evidence type="ECO:0000313" key="12">
    <source>
        <dbReference type="EMBL" id="EPZ32186.1"/>
    </source>
</evidence>
<dbReference type="GO" id="GO:0005525">
    <property type="term" value="F:GTP binding"/>
    <property type="evidence" value="ECO:0007669"/>
    <property type="project" value="UniProtKB-KW"/>
</dbReference>
<feature type="region of interest" description="Disordered" evidence="11">
    <location>
        <begin position="38"/>
        <end position="58"/>
    </location>
</feature>
<dbReference type="PROSITE" id="PS51882">
    <property type="entry name" value="G_ALPHA"/>
    <property type="match status" value="2"/>
</dbReference>
<feature type="compositionally biased region" description="Polar residues" evidence="11">
    <location>
        <begin position="38"/>
        <end position="50"/>
    </location>
</feature>
<evidence type="ECO:0000256" key="3">
    <source>
        <dbReference type="ARBA" id="ARBA00022741"/>
    </source>
</evidence>
<keyword evidence="13" id="KW-1185">Reference proteome</keyword>
<feature type="binding site" evidence="9">
    <location>
        <begin position="1023"/>
        <end position="1026"/>
    </location>
    <ligand>
        <name>GTP</name>
        <dbReference type="ChEBI" id="CHEBI:37565"/>
    </ligand>
</feature>
<protein>
    <submittedName>
        <fullName evidence="12">G protein alpha subunit, helical insertion domain-containing protein</fullName>
    </submittedName>
</protein>
<dbReference type="InterPro" id="IPR011025">
    <property type="entry name" value="GproteinA_insert"/>
</dbReference>
<dbReference type="EMBL" id="KE561170">
    <property type="protein sequence ID" value="EPZ32186.1"/>
    <property type="molecule type" value="Genomic_DNA"/>
</dbReference>
<dbReference type="PRINTS" id="PR00318">
    <property type="entry name" value="GPROTEINA"/>
</dbReference>
<dbReference type="InterPro" id="IPR001019">
    <property type="entry name" value="Gprotein_alpha_su"/>
</dbReference>
<dbReference type="Gene3D" id="3.40.50.300">
    <property type="entry name" value="P-loop containing nucleotide triphosphate hydrolases"/>
    <property type="match status" value="2"/>
</dbReference>
<evidence type="ECO:0000256" key="7">
    <source>
        <dbReference type="ARBA" id="ARBA00023224"/>
    </source>
</evidence>
<accession>A0A075APT9</accession>
<dbReference type="SUPFAM" id="SSF52540">
    <property type="entry name" value="P-loop containing nucleoside triphosphate hydrolases"/>
    <property type="match status" value="2"/>
</dbReference>
<dbReference type="STRING" id="988480.A0A075APT9"/>
<feature type="binding site" evidence="9">
    <location>
        <begin position="904"/>
        <end position="905"/>
    </location>
    <ligand>
        <name>GTP</name>
        <dbReference type="ChEBI" id="CHEBI:37565"/>
    </ligand>
</feature>
<feature type="binding site" evidence="9">
    <location>
        <begin position="929"/>
        <end position="935"/>
    </location>
    <ligand>
        <name>GTP</name>
        <dbReference type="ChEBI" id="CHEBI:37565"/>
    </ligand>
</feature>
<keyword evidence="2 10" id="KW-0479">Metal-binding</keyword>
<organism evidence="12 13">
    <name type="scientific">Rozella allomycis (strain CSF55)</name>
    <dbReference type="NCBI Taxonomy" id="988480"/>
    <lineage>
        <taxon>Eukaryota</taxon>
        <taxon>Fungi</taxon>
        <taxon>Fungi incertae sedis</taxon>
        <taxon>Cryptomycota</taxon>
        <taxon>Cryptomycota incertae sedis</taxon>
        <taxon>Rozella</taxon>
    </lineage>
</organism>
<dbReference type="FunFam" id="3.40.50.300:FF:000563">
    <property type="entry name" value="Guanine nucleotide-binding protein alpha subunit"/>
    <property type="match status" value="1"/>
</dbReference>
<dbReference type="Proteomes" id="UP000030755">
    <property type="component" value="Unassembled WGS sequence"/>
</dbReference>
<dbReference type="HOGENOM" id="CLU_282573_0_0_1"/>
<dbReference type="Gene3D" id="1.10.400.10">
    <property type="entry name" value="GI Alpha 1, domain 2-like"/>
    <property type="match status" value="2"/>
</dbReference>
<feature type="region of interest" description="Disordered" evidence="11">
    <location>
        <begin position="267"/>
        <end position="286"/>
    </location>
</feature>
<evidence type="ECO:0000256" key="2">
    <source>
        <dbReference type="ARBA" id="ARBA00022723"/>
    </source>
</evidence>
<evidence type="ECO:0000256" key="10">
    <source>
        <dbReference type="PIRSR" id="PIRSR601019-2"/>
    </source>
</evidence>
<evidence type="ECO:0000256" key="8">
    <source>
        <dbReference type="ARBA" id="ARBA00023288"/>
    </source>
</evidence>
<evidence type="ECO:0000256" key="4">
    <source>
        <dbReference type="ARBA" id="ARBA00022842"/>
    </source>
</evidence>
<keyword evidence="5 9" id="KW-0342">GTP-binding</keyword>
<dbReference type="AlphaFoldDB" id="A0A075APT9"/>
<evidence type="ECO:0000256" key="6">
    <source>
        <dbReference type="ARBA" id="ARBA00023139"/>
    </source>
</evidence>
<dbReference type="OrthoDB" id="5817230at2759"/>
<dbReference type="GO" id="GO:0046872">
    <property type="term" value="F:metal ion binding"/>
    <property type="evidence" value="ECO:0007669"/>
    <property type="project" value="UniProtKB-KW"/>
</dbReference>
<dbReference type="GO" id="GO:0031683">
    <property type="term" value="F:G-protein beta/gamma-subunit complex binding"/>
    <property type="evidence" value="ECO:0007669"/>
    <property type="project" value="InterPro"/>
</dbReference>